<organism evidence="9">
    <name type="scientific">Enterobius vermicularis</name>
    <name type="common">Human pinworm</name>
    <dbReference type="NCBI Taxonomy" id="51028"/>
    <lineage>
        <taxon>Eukaryota</taxon>
        <taxon>Metazoa</taxon>
        <taxon>Ecdysozoa</taxon>
        <taxon>Nematoda</taxon>
        <taxon>Chromadorea</taxon>
        <taxon>Rhabditida</taxon>
        <taxon>Spirurina</taxon>
        <taxon>Oxyuridomorpha</taxon>
        <taxon>Oxyuroidea</taxon>
        <taxon>Oxyuridae</taxon>
        <taxon>Enterobius</taxon>
    </lineage>
</organism>
<evidence type="ECO:0000256" key="1">
    <source>
        <dbReference type="ARBA" id="ARBA00007926"/>
    </source>
</evidence>
<name>A0A0N4V9Q8_ENTVE</name>
<dbReference type="Proteomes" id="UP000274131">
    <property type="component" value="Unassembled WGS sequence"/>
</dbReference>
<dbReference type="GO" id="GO:0003735">
    <property type="term" value="F:structural constituent of ribosome"/>
    <property type="evidence" value="ECO:0007669"/>
    <property type="project" value="InterPro"/>
</dbReference>
<comment type="similarity">
    <text evidence="1">Belongs to the eukaryotic ribosomal protein eL28 family.</text>
</comment>
<evidence type="ECO:0000313" key="9">
    <source>
        <dbReference type="WBParaSite" id="EVEC_0000717901-mRNA-1"/>
    </source>
</evidence>
<evidence type="ECO:0000256" key="3">
    <source>
        <dbReference type="ARBA" id="ARBA00023274"/>
    </source>
</evidence>
<evidence type="ECO:0000313" key="8">
    <source>
        <dbReference type="Proteomes" id="UP000274131"/>
    </source>
</evidence>
<dbReference type="Gene3D" id="3.30.390.110">
    <property type="match status" value="1"/>
</dbReference>
<keyword evidence="3" id="KW-0687">Ribonucleoprotein</keyword>
<proteinExistence type="inferred from homology"/>
<dbReference type="InterPro" id="IPR002672">
    <property type="entry name" value="Ribosomal_eL28"/>
</dbReference>
<evidence type="ECO:0000259" key="6">
    <source>
        <dbReference type="Pfam" id="PF01778"/>
    </source>
</evidence>
<dbReference type="STRING" id="51028.A0A0N4V9Q8"/>
<accession>A0A0N4V9Q8</accession>
<dbReference type="PANTHER" id="PTHR10544">
    <property type="entry name" value="60S RIBOSOMAL PROTEIN L28"/>
    <property type="match status" value="1"/>
</dbReference>
<reference evidence="9" key="1">
    <citation type="submission" date="2017-02" db="UniProtKB">
        <authorList>
            <consortium name="WormBaseParasite"/>
        </authorList>
    </citation>
    <scope>IDENTIFICATION</scope>
</reference>
<dbReference type="FunFam" id="3.30.390.110:FF:000002">
    <property type="entry name" value="60S ribosomal protein L28"/>
    <property type="match status" value="1"/>
</dbReference>
<evidence type="ECO:0000256" key="2">
    <source>
        <dbReference type="ARBA" id="ARBA00022980"/>
    </source>
</evidence>
<reference evidence="7 8" key="2">
    <citation type="submission" date="2018-10" db="EMBL/GenBank/DDBJ databases">
        <authorList>
            <consortium name="Pathogen Informatics"/>
        </authorList>
    </citation>
    <scope>NUCLEOTIDE SEQUENCE [LARGE SCALE GENOMIC DNA]</scope>
</reference>
<dbReference type="WBParaSite" id="EVEC_0000717901-mRNA-1">
    <property type="protein sequence ID" value="EVEC_0000717901-mRNA-1"/>
    <property type="gene ID" value="EVEC_0000717901"/>
</dbReference>
<evidence type="ECO:0000256" key="5">
    <source>
        <dbReference type="ARBA" id="ARBA00035330"/>
    </source>
</evidence>
<dbReference type="OrthoDB" id="338850at2759"/>
<evidence type="ECO:0000256" key="4">
    <source>
        <dbReference type="ARBA" id="ARBA00035223"/>
    </source>
</evidence>
<protein>
    <recommendedName>
        <fullName evidence="4">Large ribosomal subunit protein eL28</fullName>
    </recommendedName>
    <alternativeName>
        <fullName evidence="5">60S ribosomal protein L28</fullName>
    </alternativeName>
</protein>
<keyword evidence="8" id="KW-1185">Reference proteome</keyword>
<dbReference type="GO" id="GO:0005840">
    <property type="term" value="C:ribosome"/>
    <property type="evidence" value="ECO:0007669"/>
    <property type="project" value="UniProtKB-KW"/>
</dbReference>
<dbReference type="GO" id="GO:1990904">
    <property type="term" value="C:ribonucleoprotein complex"/>
    <property type="evidence" value="ECO:0007669"/>
    <property type="project" value="UniProtKB-KW"/>
</dbReference>
<dbReference type="InterPro" id="IPR029004">
    <property type="entry name" value="Ribosomal_eL28/Mak16"/>
</dbReference>
<gene>
    <name evidence="7" type="ORF">EVEC_LOCUS6700</name>
</gene>
<keyword evidence="2" id="KW-0689">Ribosomal protein</keyword>
<dbReference type="GO" id="GO:0006412">
    <property type="term" value="P:translation"/>
    <property type="evidence" value="ECO:0007669"/>
    <property type="project" value="InterPro"/>
</dbReference>
<dbReference type="Pfam" id="PF01778">
    <property type="entry name" value="Ribosomal_L28e"/>
    <property type="match status" value="1"/>
</dbReference>
<dbReference type="EMBL" id="UXUI01008614">
    <property type="protein sequence ID" value="VDD91949.1"/>
    <property type="molecule type" value="Genomic_DNA"/>
</dbReference>
<feature type="domain" description="Ribosomal eL28/Mak16" evidence="6">
    <location>
        <begin position="8"/>
        <end position="123"/>
    </location>
</feature>
<sequence length="140" mass="16090">MANVSPDIQWQVIRNNSSFLRRQRGIPKQFSVEKFNVMGVNSIRHNGLIHKKAIDVRPAPDNDGVVVTLKKKGKSSLPAKSTVVIKLKKNSRRSLRSIKRIGKNYRKSQMMAATRRTSQILRSQRPISFRKGRRVRKVET</sequence>
<dbReference type="AlphaFoldDB" id="A0A0N4V9Q8"/>
<evidence type="ECO:0000313" key="7">
    <source>
        <dbReference type="EMBL" id="VDD91949.1"/>
    </source>
</evidence>